<sequence length="90" mass="9640">MTALASATDAGNQLNLADLVSQLLQAYINYVEQLYAPIIDFLQDPVGNGMQLITDFLTNPSQALVAWGRSCSPLPTRPSLGSGRHSPIPN</sequence>
<gene>
    <name evidence="1" type="ORF">BZL30_4066</name>
</gene>
<evidence type="ECO:0000313" key="2">
    <source>
        <dbReference type="Proteomes" id="UP000189229"/>
    </source>
</evidence>
<reference evidence="1 2" key="1">
    <citation type="submission" date="2017-02" db="EMBL/GenBank/DDBJ databases">
        <title>Complete genome sequences of Mycobacterium kansasii strains isolated from rhesus macaques.</title>
        <authorList>
            <person name="Panda A."/>
            <person name="Nagaraj S."/>
            <person name="Zhao X."/>
            <person name="Tettelin H."/>
            <person name="Detolla L.J."/>
        </authorList>
    </citation>
    <scope>NUCLEOTIDE SEQUENCE [LARGE SCALE GENOMIC DNA]</scope>
    <source>
        <strain evidence="1 2">11-3813</strain>
    </source>
</reference>
<dbReference type="EMBL" id="MVBM01000003">
    <property type="protein sequence ID" value="OOK76220.1"/>
    <property type="molecule type" value="Genomic_DNA"/>
</dbReference>
<proteinExistence type="predicted"/>
<comment type="caution">
    <text evidence="1">The sequence shown here is derived from an EMBL/GenBank/DDBJ whole genome shotgun (WGS) entry which is preliminary data.</text>
</comment>
<protein>
    <submittedName>
        <fullName evidence="1">PPE domain protein</fullName>
    </submittedName>
</protein>
<organism evidence="1 2">
    <name type="scientific">Mycobacterium kansasii</name>
    <dbReference type="NCBI Taxonomy" id="1768"/>
    <lineage>
        <taxon>Bacteria</taxon>
        <taxon>Bacillati</taxon>
        <taxon>Actinomycetota</taxon>
        <taxon>Actinomycetes</taxon>
        <taxon>Mycobacteriales</taxon>
        <taxon>Mycobacteriaceae</taxon>
        <taxon>Mycobacterium</taxon>
    </lineage>
</organism>
<name>A0A1V3XAV9_MYCKA</name>
<evidence type="ECO:0000313" key="1">
    <source>
        <dbReference type="EMBL" id="OOK76220.1"/>
    </source>
</evidence>
<accession>A0A1V3XAV9</accession>
<dbReference type="Proteomes" id="UP000189229">
    <property type="component" value="Unassembled WGS sequence"/>
</dbReference>
<dbReference type="AlphaFoldDB" id="A0A1V3XAV9"/>